<organism evidence="2">
    <name type="scientific">Solanum chacoense</name>
    <name type="common">Chaco potato</name>
    <dbReference type="NCBI Taxonomy" id="4108"/>
    <lineage>
        <taxon>Eukaryota</taxon>
        <taxon>Viridiplantae</taxon>
        <taxon>Streptophyta</taxon>
        <taxon>Embryophyta</taxon>
        <taxon>Tracheophyta</taxon>
        <taxon>Spermatophyta</taxon>
        <taxon>Magnoliopsida</taxon>
        <taxon>eudicotyledons</taxon>
        <taxon>Gunneridae</taxon>
        <taxon>Pentapetalae</taxon>
        <taxon>asterids</taxon>
        <taxon>lamiids</taxon>
        <taxon>Solanales</taxon>
        <taxon>Solanaceae</taxon>
        <taxon>Solanoideae</taxon>
        <taxon>Solaneae</taxon>
        <taxon>Solanum</taxon>
    </lineage>
</organism>
<evidence type="ECO:0000313" key="2">
    <source>
        <dbReference type="EMBL" id="JAP12076.1"/>
    </source>
</evidence>
<keyword evidence="1" id="KW-1133">Transmembrane helix</keyword>
<proteinExistence type="predicted"/>
<sequence>MRILGKGPFLGLSSLSHSQSVACTRAAFQSFRANYVLALESLCFFVTLTTFLVKVHDLPLFLFLLFSLV</sequence>
<accession>A0A0V0GVD0</accession>
<dbReference type="EMBL" id="GEDG01030186">
    <property type="protein sequence ID" value="JAP12076.1"/>
    <property type="molecule type" value="Transcribed_RNA"/>
</dbReference>
<evidence type="ECO:0000256" key="1">
    <source>
        <dbReference type="SAM" id="Phobius"/>
    </source>
</evidence>
<keyword evidence="1" id="KW-0812">Transmembrane</keyword>
<dbReference type="AlphaFoldDB" id="A0A0V0GVD0"/>
<keyword evidence="1" id="KW-0472">Membrane</keyword>
<feature type="transmembrane region" description="Helical" evidence="1">
    <location>
        <begin position="33"/>
        <end position="53"/>
    </location>
</feature>
<name>A0A0V0GVD0_SOLCH</name>
<protein>
    <submittedName>
        <fullName evidence="2">Putative ovule protein</fullName>
    </submittedName>
</protein>
<reference evidence="2" key="1">
    <citation type="submission" date="2015-12" db="EMBL/GenBank/DDBJ databases">
        <title>Gene expression during late stages of embryo sac development: a critical building block for successful pollen-pistil interactions.</title>
        <authorList>
            <person name="Liu Y."/>
            <person name="Joly V."/>
            <person name="Sabar M."/>
            <person name="Matton D.P."/>
        </authorList>
    </citation>
    <scope>NUCLEOTIDE SEQUENCE</scope>
</reference>
<dbReference type="EMBL" id="GEDG01034206">
    <property type="protein sequence ID" value="JAP09850.1"/>
    <property type="molecule type" value="Transcribed_RNA"/>
</dbReference>